<dbReference type="Pfam" id="PF01553">
    <property type="entry name" value="Acyltransferase"/>
    <property type="match status" value="1"/>
</dbReference>
<name>A0A9D1HI67_9FIRM</name>
<comment type="caution">
    <text evidence="6">The sequence shown here is derived from an EMBL/GenBank/DDBJ whole genome shotgun (WGS) entry which is preliminary data.</text>
</comment>
<evidence type="ECO:0000259" key="5">
    <source>
        <dbReference type="SMART" id="SM00563"/>
    </source>
</evidence>
<dbReference type="GO" id="GO:0003841">
    <property type="term" value="F:1-acylglycerol-3-phosphate O-acyltransferase activity"/>
    <property type="evidence" value="ECO:0007669"/>
    <property type="project" value="UniProtKB-UniRule"/>
</dbReference>
<dbReference type="GO" id="GO:0016020">
    <property type="term" value="C:membrane"/>
    <property type="evidence" value="ECO:0007669"/>
    <property type="project" value="InterPro"/>
</dbReference>
<keyword evidence="4" id="KW-0443">Lipid metabolism</keyword>
<comment type="domain">
    <text evidence="4">The HXXXXD motif is essential for acyltransferase activity and may constitute the binding site for the phosphate moiety of the glycerol-3-phosphate.</text>
</comment>
<dbReference type="CDD" id="cd07989">
    <property type="entry name" value="LPLAT_AGPAT-like"/>
    <property type="match status" value="1"/>
</dbReference>
<keyword evidence="4" id="KW-0444">Lipid biosynthesis</keyword>
<keyword evidence="2 4" id="KW-0808">Transferase</keyword>
<sequence length="242" mass="28512">MERILLMVFRTIFKIPGWLRKVFRYSKDTTFETYSDEVRYELLQEVTSTVNRAGRVTVECYGRENLPKENGYILFPNHQGLFDTLLFFETHGRPFSLVMKKETENWLLVKQIRNLLQAKLMDREDLRQSMKVIRQVSEEVKQGRNYLIFPEGTRSRNGNELLPFKGGAFKSAVYAKCPIVPAAVINSYQAFDRHSIRKMTAKVCYLKPLYYEEYKDMKTKEIAQIVSERIREAIKEHSDEEA</sequence>
<evidence type="ECO:0000256" key="1">
    <source>
        <dbReference type="ARBA" id="ARBA00008655"/>
    </source>
</evidence>
<dbReference type="EMBL" id="DVLT01000037">
    <property type="protein sequence ID" value="HIU02652.1"/>
    <property type="molecule type" value="Genomic_DNA"/>
</dbReference>
<gene>
    <name evidence="6" type="ORF">IAB63_05315</name>
</gene>
<evidence type="ECO:0000256" key="2">
    <source>
        <dbReference type="ARBA" id="ARBA00022679"/>
    </source>
</evidence>
<reference evidence="6" key="1">
    <citation type="submission" date="2020-10" db="EMBL/GenBank/DDBJ databases">
        <authorList>
            <person name="Gilroy R."/>
        </authorList>
    </citation>
    <scope>NUCLEOTIDE SEQUENCE</scope>
    <source>
        <strain evidence="6">CHK187-14744</strain>
    </source>
</reference>
<evidence type="ECO:0000256" key="4">
    <source>
        <dbReference type="RuleBase" id="RU361267"/>
    </source>
</evidence>
<dbReference type="InterPro" id="IPR002123">
    <property type="entry name" value="Plipid/glycerol_acylTrfase"/>
</dbReference>
<protein>
    <recommendedName>
        <fullName evidence="4">1-acyl-sn-glycerol-3-phosphate acyltransferase</fullName>
        <ecNumber evidence="4">2.3.1.51</ecNumber>
    </recommendedName>
</protein>
<keyword evidence="4" id="KW-1208">Phospholipid metabolism</keyword>
<dbReference type="PANTHER" id="PTHR10434:SF66">
    <property type="entry name" value="PHOSPHOLIPID_GLYCEROL ACYLTRANSFERASE DOMAIN-CONTAINING PROTEIN"/>
    <property type="match status" value="1"/>
</dbReference>
<dbReference type="AlphaFoldDB" id="A0A9D1HI67"/>
<dbReference type="SMART" id="SM00563">
    <property type="entry name" value="PlsC"/>
    <property type="match status" value="1"/>
</dbReference>
<dbReference type="InterPro" id="IPR004552">
    <property type="entry name" value="AGP_acyltrans"/>
</dbReference>
<evidence type="ECO:0000313" key="7">
    <source>
        <dbReference type="Proteomes" id="UP000824164"/>
    </source>
</evidence>
<evidence type="ECO:0000313" key="6">
    <source>
        <dbReference type="EMBL" id="HIU02652.1"/>
    </source>
</evidence>
<dbReference type="Proteomes" id="UP000824164">
    <property type="component" value="Unassembled WGS sequence"/>
</dbReference>
<evidence type="ECO:0000256" key="3">
    <source>
        <dbReference type="ARBA" id="ARBA00023315"/>
    </source>
</evidence>
<dbReference type="EC" id="2.3.1.51" evidence="4"/>
<feature type="domain" description="Phospholipid/glycerol acyltransferase" evidence="5">
    <location>
        <begin position="72"/>
        <end position="187"/>
    </location>
</feature>
<dbReference type="PANTHER" id="PTHR10434">
    <property type="entry name" value="1-ACYL-SN-GLYCEROL-3-PHOSPHATE ACYLTRANSFERASE"/>
    <property type="match status" value="1"/>
</dbReference>
<dbReference type="NCBIfam" id="TIGR00530">
    <property type="entry name" value="AGP_acyltrn"/>
    <property type="match status" value="1"/>
</dbReference>
<comment type="catalytic activity">
    <reaction evidence="4">
        <text>a 1-acyl-sn-glycero-3-phosphate + an acyl-CoA = a 1,2-diacyl-sn-glycero-3-phosphate + CoA</text>
        <dbReference type="Rhea" id="RHEA:19709"/>
        <dbReference type="ChEBI" id="CHEBI:57287"/>
        <dbReference type="ChEBI" id="CHEBI:57970"/>
        <dbReference type="ChEBI" id="CHEBI:58342"/>
        <dbReference type="ChEBI" id="CHEBI:58608"/>
        <dbReference type="EC" id="2.3.1.51"/>
    </reaction>
</comment>
<comment type="similarity">
    <text evidence="1 4">Belongs to the 1-acyl-sn-glycerol-3-phosphate acyltransferase family.</text>
</comment>
<dbReference type="GO" id="GO:0006654">
    <property type="term" value="P:phosphatidic acid biosynthetic process"/>
    <property type="evidence" value="ECO:0007669"/>
    <property type="project" value="TreeGrafter"/>
</dbReference>
<organism evidence="6 7">
    <name type="scientific">Candidatus Onthocola gallistercoris</name>
    <dbReference type="NCBI Taxonomy" id="2840876"/>
    <lineage>
        <taxon>Bacteria</taxon>
        <taxon>Bacillati</taxon>
        <taxon>Bacillota</taxon>
        <taxon>Bacilli</taxon>
        <taxon>Candidatus Onthocola</taxon>
    </lineage>
</organism>
<keyword evidence="3 4" id="KW-0012">Acyltransferase</keyword>
<proteinExistence type="inferred from homology"/>
<keyword evidence="4" id="KW-0594">Phospholipid biosynthesis</keyword>
<dbReference type="SUPFAM" id="SSF69593">
    <property type="entry name" value="Glycerol-3-phosphate (1)-acyltransferase"/>
    <property type="match status" value="1"/>
</dbReference>
<accession>A0A9D1HI67</accession>
<reference evidence="6" key="2">
    <citation type="journal article" date="2021" name="PeerJ">
        <title>Extensive microbial diversity within the chicken gut microbiome revealed by metagenomics and culture.</title>
        <authorList>
            <person name="Gilroy R."/>
            <person name="Ravi A."/>
            <person name="Getino M."/>
            <person name="Pursley I."/>
            <person name="Horton D.L."/>
            <person name="Alikhan N.F."/>
            <person name="Baker D."/>
            <person name="Gharbi K."/>
            <person name="Hall N."/>
            <person name="Watson M."/>
            <person name="Adriaenssens E.M."/>
            <person name="Foster-Nyarko E."/>
            <person name="Jarju S."/>
            <person name="Secka A."/>
            <person name="Antonio M."/>
            <person name="Oren A."/>
            <person name="Chaudhuri R.R."/>
            <person name="La Ragione R."/>
            <person name="Hildebrand F."/>
            <person name="Pallen M.J."/>
        </authorList>
    </citation>
    <scope>NUCLEOTIDE SEQUENCE</scope>
    <source>
        <strain evidence="6">CHK187-14744</strain>
    </source>
</reference>